<evidence type="ECO:0000256" key="1">
    <source>
        <dbReference type="SAM" id="MobiDB-lite"/>
    </source>
</evidence>
<dbReference type="EMBL" id="SDOX01000121">
    <property type="protein sequence ID" value="TFJ82080.1"/>
    <property type="molecule type" value="Genomic_DNA"/>
</dbReference>
<dbReference type="InterPro" id="IPR039629">
    <property type="entry name" value="R3HDM4"/>
</dbReference>
<sequence length="460" mass="49664">MSSSKLFPGEGKAVGRGDTASEPLTRRDSSAGGSGSRDHTPVVARYAILSARTDSLGDMGGRAEGAPEITIQHARVVEGRGVTSSVPASVSAVQESLTTGEARTSTPARLSRVLTPHKGQSRPHSQGLAGRSAATALGDRDARGEQEEIAVLLQRRIERRSRRKLRRWANDRLFDVNAVLGPHGDEKEAVAEGEYGPLWEERLPSKFSALMAQEDTEARDRYLAGYGTRTCGWGGGRNRGSLRHMSRGQASALREAETRFLRLEKRLRGILTQLVGSNAHMASFLEDIEGLLTSMLSRKSLLCEGDGSAGGKEENGTSEGGGSSRCCEALTRSLALPLYMRQGEQAALVLPLKDSAFLRLLVHGCCLYYGLRSHSEDLPQVWGPDAERVRAVVVVKPADVATAAWSPSWIGLCAFIKQSRLQQHLQCKHRGSGRCLKQTTQEDGPITQVSTTSLVKTAIS</sequence>
<dbReference type="SUPFAM" id="SSF82708">
    <property type="entry name" value="R3H domain"/>
    <property type="match status" value="1"/>
</dbReference>
<evidence type="ECO:0000313" key="3">
    <source>
        <dbReference type="Proteomes" id="UP000355283"/>
    </source>
</evidence>
<dbReference type="InterPro" id="IPR036867">
    <property type="entry name" value="R3H_dom_sf"/>
</dbReference>
<organism evidence="2 3">
    <name type="scientific">Nannochloropsis salina CCMP1776</name>
    <dbReference type="NCBI Taxonomy" id="1027361"/>
    <lineage>
        <taxon>Eukaryota</taxon>
        <taxon>Sar</taxon>
        <taxon>Stramenopiles</taxon>
        <taxon>Ochrophyta</taxon>
        <taxon>Eustigmatophyceae</taxon>
        <taxon>Eustigmatales</taxon>
        <taxon>Monodopsidaceae</taxon>
        <taxon>Microchloropsis</taxon>
        <taxon>Microchloropsis salina</taxon>
    </lineage>
</organism>
<gene>
    <name evidence="2" type="ORF">NSK_006745</name>
</gene>
<reference evidence="2 3" key="1">
    <citation type="submission" date="2019-01" db="EMBL/GenBank/DDBJ databases">
        <title>Nuclear Genome Assembly of the Microalgal Biofuel strain Nannochloropsis salina CCMP1776.</title>
        <authorList>
            <person name="Hovde B."/>
        </authorList>
    </citation>
    <scope>NUCLEOTIDE SEQUENCE [LARGE SCALE GENOMIC DNA]</scope>
    <source>
        <strain evidence="2 3">CCMP1776</strain>
    </source>
</reference>
<proteinExistence type="predicted"/>
<feature type="region of interest" description="Disordered" evidence="1">
    <location>
        <begin position="93"/>
        <end position="141"/>
    </location>
</feature>
<name>A0A4D9CSC4_9STRA</name>
<keyword evidence="3" id="KW-1185">Reference proteome</keyword>
<accession>A0A4D9CSC4</accession>
<feature type="compositionally biased region" description="Polar residues" evidence="1">
    <location>
        <begin position="94"/>
        <end position="108"/>
    </location>
</feature>
<dbReference type="PANTHER" id="PTHR32019:SF2">
    <property type="entry name" value="R3H DOMAIN-CONTAINING PROTEIN 4"/>
    <property type="match status" value="1"/>
</dbReference>
<dbReference type="Proteomes" id="UP000355283">
    <property type="component" value="Unassembled WGS sequence"/>
</dbReference>
<protein>
    <recommendedName>
        <fullName evidence="4">R3H-associated N-terminal domain-containing protein</fullName>
    </recommendedName>
</protein>
<dbReference type="CDD" id="cd02325">
    <property type="entry name" value="R3H"/>
    <property type="match status" value="1"/>
</dbReference>
<evidence type="ECO:0008006" key="4">
    <source>
        <dbReference type="Google" id="ProtNLM"/>
    </source>
</evidence>
<dbReference type="GO" id="GO:0003676">
    <property type="term" value="F:nucleic acid binding"/>
    <property type="evidence" value="ECO:0007669"/>
    <property type="project" value="InterPro"/>
</dbReference>
<feature type="region of interest" description="Disordered" evidence="1">
    <location>
        <begin position="1"/>
        <end position="40"/>
    </location>
</feature>
<dbReference type="AlphaFoldDB" id="A0A4D9CSC4"/>
<comment type="caution">
    <text evidence="2">The sequence shown here is derived from an EMBL/GenBank/DDBJ whole genome shotgun (WGS) entry which is preliminary data.</text>
</comment>
<evidence type="ECO:0000313" key="2">
    <source>
        <dbReference type="EMBL" id="TFJ82080.1"/>
    </source>
</evidence>
<dbReference type="PANTHER" id="PTHR32019">
    <property type="entry name" value="R3H DOMAIN-CONTAINING PROTEIN 4"/>
    <property type="match status" value="1"/>
</dbReference>